<dbReference type="EMBL" id="OR481006">
    <property type="protein sequence ID" value="WNO47526.1"/>
    <property type="molecule type" value="Genomic_DNA"/>
</dbReference>
<organism evidence="1">
    <name type="scientific">Staphylococcus phage vB_VibM_10AMN12</name>
    <dbReference type="NCBI Taxonomy" id="3076785"/>
    <lineage>
        <taxon>Viruses</taxon>
        <taxon>Duplodnaviria</taxon>
        <taxon>Heunggongvirae</taxon>
        <taxon>Uroviricota</taxon>
        <taxon>Caudoviricetes</taxon>
    </lineage>
</organism>
<protein>
    <submittedName>
        <fullName evidence="1">Uncharacterized protein</fullName>
    </submittedName>
</protein>
<reference evidence="1" key="1">
    <citation type="submission" date="2023-08" db="EMBL/GenBank/DDBJ databases">
        <authorList>
            <person name="Nazir A."/>
        </authorList>
    </citation>
    <scope>NUCLEOTIDE SEQUENCE</scope>
</reference>
<proteinExistence type="predicted"/>
<evidence type="ECO:0000313" key="1">
    <source>
        <dbReference type="EMBL" id="WNO47526.1"/>
    </source>
</evidence>
<accession>A0AA96KT43</accession>
<sequence>MSRYSLDYGFTCPDLDKEIADAKSIIEDTFYETLQELNPLMENLMHTPEAKEWVKQATDSLYSDLESIFENCRSINEGIRAAADQQIAECVSELEDAEFRIKELEDGL</sequence>
<name>A0AA96KT43_9CAUD</name>